<name>A0A6A5SG82_9PLEO</name>
<sequence length="155" mass="17189">DLSISASSTSLNKNICLLDREVATLFGLGIPCVIQFDAAKTELIHFTTRRQAISAVLTLPDQTTVTPKKVVKWLGIHFDNALSFKEHVAIRSSQARMCCLANSEHGLSPYAIRQLYMACVTSVANYGCQVYWKGQAFVKKELQALQNMACNKVTY</sequence>
<gene>
    <name evidence="1" type="ORF">EJ02DRAFT_457877</name>
</gene>
<feature type="non-terminal residue" evidence="1">
    <location>
        <position position="1"/>
    </location>
</feature>
<dbReference type="OrthoDB" id="3598277at2759"/>
<organism evidence="1 2">
    <name type="scientific">Clathrospora elynae</name>
    <dbReference type="NCBI Taxonomy" id="706981"/>
    <lineage>
        <taxon>Eukaryota</taxon>
        <taxon>Fungi</taxon>
        <taxon>Dikarya</taxon>
        <taxon>Ascomycota</taxon>
        <taxon>Pezizomycotina</taxon>
        <taxon>Dothideomycetes</taxon>
        <taxon>Pleosporomycetidae</taxon>
        <taxon>Pleosporales</taxon>
        <taxon>Diademaceae</taxon>
        <taxon>Clathrospora</taxon>
    </lineage>
</organism>
<dbReference type="EMBL" id="ML976105">
    <property type="protein sequence ID" value="KAF1938419.1"/>
    <property type="molecule type" value="Genomic_DNA"/>
</dbReference>
<accession>A0A6A5SG82</accession>
<dbReference type="Proteomes" id="UP000800038">
    <property type="component" value="Unassembled WGS sequence"/>
</dbReference>
<proteinExistence type="predicted"/>
<evidence type="ECO:0008006" key="3">
    <source>
        <dbReference type="Google" id="ProtNLM"/>
    </source>
</evidence>
<reference evidence="1" key="1">
    <citation type="journal article" date="2020" name="Stud. Mycol.">
        <title>101 Dothideomycetes genomes: a test case for predicting lifestyles and emergence of pathogens.</title>
        <authorList>
            <person name="Haridas S."/>
            <person name="Albert R."/>
            <person name="Binder M."/>
            <person name="Bloem J."/>
            <person name="Labutti K."/>
            <person name="Salamov A."/>
            <person name="Andreopoulos B."/>
            <person name="Baker S."/>
            <person name="Barry K."/>
            <person name="Bills G."/>
            <person name="Bluhm B."/>
            <person name="Cannon C."/>
            <person name="Castanera R."/>
            <person name="Culley D."/>
            <person name="Daum C."/>
            <person name="Ezra D."/>
            <person name="Gonzalez J."/>
            <person name="Henrissat B."/>
            <person name="Kuo A."/>
            <person name="Liang C."/>
            <person name="Lipzen A."/>
            <person name="Lutzoni F."/>
            <person name="Magnuson J."/>
            <person name="Mondo S."/>
            <person name="Nolan M."/>
            <person name="Ohm R."/>
            <person name="Pangilinan J."/>
            <person name="Park H.-J."/>
            <person name="Ramirez L."/>
            <person name="Alfaro M."/>
            <person name="Sun H."/>
            <person name="Tritt A."/>
            <person name="Yoshinaga Y."/>
            <person name="Zwiers L.-H."/>
            <person name="Turgeon B."/>
            <person name="Goodwin S."/>
            <person name="Spatafora J."/>
            <person name="Crous P."/>
            <person name="Grigoriev I."/>
        </authorList>
    </citation>
    <scope>NUCLEOTIDE SEQUENCE</scope>
    <source>
        <strain evidence="1">CBS 161.51</strain>
    </source>
</reference>
<dbReference type="AlphaFoldDB" id="A0A6A5SG82"/>
<evidence type="ECO:0000313" key="1">
    <source>
        <dbReference type="EMBL" id="KAF1938419.1"/>
    </source>
</evidence>
<evidence type="ECO:0000313" key="2">
    <source>
        <dbReference type="Proteomes" id="UP000800038"/>
    </source>
</evidence>
<dbReference type="PANTHER" id="PTHR33481">
    <property type="entry name" value="REVERSE TRANSCRIPTASE"/>
    <property type="match status" value="1"/>
</dbReference>
<keyword evidence="2" id="KW-1185">Reference proteome</keyword>
<dbReference type="PANTHER" id="PTHR33481:SF1">
    <property type="entry name" value="ENDONUCLEASE_EXONUCLEASE_PHOSPHATASE DOMAIN-CONTAINING PROTEIN-RELATED"/>
    <property type="match status" value="1"/>
</dbReference>
<protein>
    <recommendedName>
        <fullName evidence="3">Reverse transcriptase domain-containing protein</fullName>
    </recommendedName>
</protein>